<evidence type="ECO:0000313" key="6">
    <source>
        <dbReference type="EMBL" id="RAK72930.1"/>
    </source>
</evidence>
<feature type="compositionally biased region" description="Low complexity" evidence="4">
    <location>
        <begin position="210"/>
        <end position="219"/>
    </location>
</feature>
<keyword evidence="2" id="KW-0833">Ubl conjugation pathway</keyword>
<dbReference type="PROSITE" id="PS00183">
    <property type="entry name" value="UBC_1"/>
    <property type="match status" value="1"/>
</dbReference>
<feature type="compositionally biased region" description="Polar residues" evidence="4">
    <location>
        <begin position="229"/>
        <end position="241"/>
    </location>
</feature>
<dbReference type="PROSITE" id="PS50127">
    <property type="entry name" value="UBC_2"/>
    <property type="match status" value="1"/>
</dbReference>
<dbReference type="SUPFAM" id="SSF54495">
    <property type="entry name" value="UBC-like"/>
    <property type="match status" value="1"/>
</dbReference>
<keyword evidence="1" id="KW-0808">Transferase</keyword>
<dbReference type="InterPro" id="IPR000608">
    <property type="entry name" value="UBC"/>
</dbReference>
<feature type="compositionally biased region" description="Polar residues" evidence="4">
    <location>
        <begin position="250"/>
        <end position="266"/>
    </location>
</feature>
<dbReference type="InterPro" id="IPR023313">
    <property type="entry name" value="UBQ-conjugating_AS"/>
</dbReference>
<evidence type="ECO:0000256" key="1">
    <source>
        <dbReference type="ARBA" id="ARBA00022679"/>
    </source>
</evidence>
<keyword evidence="7" id="KW-1185">Reference proteome</keyword>
<dbReference type="OrthoDB" id="10069349at2759"/>
<feature type="active site" description="Glycyl thioester intermediate" evidence="3">
    <location>
        <position position="89"/>
    </location>
</feature>
<organism evidence="6 7">
    <name type="scientific">Aspergillus fijiensis CBS 313.89</name>
    <dbReference type="NCBI Taxonomy" id="1448319"/>
    <lineage>
        <taxon>Eukaryota</taxon>
        <taxon>Fungi</taxon>
        <taxon>Dikarya</taxon>
        <taxon>Ascomycota</taxon>
        <taxon>Pezizomycotina</taxon>
        <taxon>Eurotiomycetes</taxon>
        <taxon>Eurotiomycetidae</taxon>
        <taxon>Eurotiales</taxon>
        <taxon>Aspergillaceae</taxon>
        <taxon>Aspergillus</taxon>
    </lineage>
</organism>
<dbReference type="PANTHER" id="PTHR24068">
    <property type="entry name" value="UBIQUITIN-CONJUGATING ENZYME E2"/>
    <property type="match status" value="1"/>
</dbReference>
<proteinExistence type="predicted"/>
<reference evidence="6 7" key="1">
    <citation type="submission" date="2018-02" db="EMBL/GenBank/DDBJ databases">
        <title>The genomes of Aspergillus section Nigri reveals drivers in fungal speciation.</title>
        <authorList>
            <consortium name="DOE Joint Genome Institute"/>
            <person name="Vesth T.C."/>
            <person name="Nybo J."/>
            <person name="Theobald S."/>
            <person name="Brandl J."/>
            <person name="Frisvad J.C."/>
            <person name="Nielsen K.F."/>
            <person name="Lyhne E.K."/>
            <person name="Kogle M.E."/>
            <person name="Kuo A."/>
            <person name="Riley R."/>
            <person name="Clum A."/>
            <person name="Nolan M."/>
            <person name="Lipzen A."/>
            <person name="Salamov A."/>
            <person name="Henrissat B."/>
            <person name="Wiebenga A."/>
            <person name="De vries R.P."/>
            <person name="Grigoriev I.V."/>
            <person name="Mortensen U.H."/>
            <person name="Andersen M.R."/>
            <person name="Baker S.E."/>
        </authorList>
    </citation>
    <scope>NUCLEOTIDE SEQUENCE [LARGE SCALE GENOMIC DNA]</scope>
    <source>
        <strain evidence="6 7">CBS 313.89</strain>
    </source>
</reference>
<dbReference type="FunFam" id="3.10.110.10:FF:000077">
    <property type="entry name" value="Ubiquitin conjugating enzyme E2"/>
    <property type="match status" value="1"/>
</dbReference>
<dbReference type="RefSeq" id="XP_040796940.1">
    <property type="nucleotide sequence ID" value="XM_040941708.1"/>
</dbReference>
<protein>
    <recommendedName>
        <fullName evidence="5">UBC core domain-containing protein</fullName>
    </recommendedName>
</protein>
<dbReference type="Pfam" id="PF00179">
    <property type="entry name" value="UQ_con"/>
    <property type="match status" value="1"/>
</dbReference>
<dbReference type="GO" id="GO:0016740">
    <property type="term" value="F:transferase activity"/>
    <property type="evidence" value="ECO:0007669"/>
    <property type="project" value="UniProtKB-KW"/>
</dbReference>
<feature type="non-terminal residue" evidence="6">
    <location>
        <position position="1"/>
    </location>
</feature>
<sequence length="447" mass="48347">ASIRRLAADHAALHEELPPNYLFPPDDANADDLTQFTALLAGPQGTPYSQGLWRLHLKMPEDYPKSPPKATFKTRIWHPNVEELTGAVCVDTLKRDWKSTLTLKDVLITISCLLIYPNPDSALNAASGSLLQENYEAFARQAKLMTSIHAPVPDDLKSAVAEAKLRGEDAGTTIPVEQDEPRTLRPRKGTRITSVTMKKRTTRKTSAMNTPESESSTTPLTVSAAAPTPSFSQTTPNNEGNNGEDETPSDSESSNASKENDPSLSPSPVRHRPPPTLRKNIHGKRPLSVLTLPMDMDDEDEDDDHKTHPLPTRDRESEKDHSPSSPEQPRNKSPKLSIPKRGASPMKGVNASGRIRDDVSFLASASSSLFPGKSSHQYPPLAELGPSTTTITAANTTGTMSSRRAVSASVPSTSKPLRSMTLGARKVSASAGGTGKKVKPRIGIRRL</sequence>
<dbReference type="CDD" id="cd23804">
    <property type="entry name" value="UBCc_UBE2S"/>
    <property type="match status" value="1"/>
</dbReference>
<evidence type="ECO:0000313" key="7">
    <source>
        <dbReference type="Proteomes" id="UP000249789"/>
    </source>
</evidence>
<feature type="compositionally biased region" description="Basic and acidic residues" evidence="4">
    <location>
        <begin position="304"/>
        <end position="322"/>
    </location>
</feature>
<dbReference type="Gene3D" id="3.10.110.10">
    <property type="entry name" value="Ubiquitin Conjugating Enzyme"/>
    <property type="match status" value="1"/>
</dbReference>
<accession>A0A8G1VU08</accession>
<evidence type="ECO:0000259" key="5">
    <source>
        <dbReference type="PROSITE" id="PS50127"/>
    </source>
</evidence>
<feature type="compositionally biased region" description="Basic residues" evidence="4">
    <location>
        <begin position="436"/>
        <end position="447"/>
    </location>
</feature>
<evidence type="ECO:0000256" key="2">
    <source>
        <dbReference type="ARBA" id="ARBA00022786"/>
    </source>
</evidence>
<feature type="compositionally biased region" description="Low complexity" evidence="4">
    <location>
        <begin position="396"/>
        <end position="414"/>
    </location>
</feature>
<feature type="domain" description="UBC core" evidence="5">
    <location>
        <begin position="1"/>
        <end position="151"/>
    </location>
</feature>
<dbReference type="SMART" id="SM00212">
    <property type="entry name" value="UBCc"/>
    <property type="match status" value="1"/>
</dbReference>
<dbReference type="GeneID" id="63859041"/>
<evidence type="ECO:0000256" key="4">
    <source>
        <dbReference type="SAM" id="MobiDB-lite"/>
    </source>
</evidence>
<feature type="region of interest" description="Disordered" evidence="4">
    <location>
        <begin position="168"/>
        <end position="353"/>
    </location>
</feature>
<dbReference type="AlphaFoldDB" id="A0A8G1VU08"/>
<feature type="region of interest" description="Disordered" evidence="4">
    <location>
        <begin position="396"/>
        <end position="447"/>
    </location>
</feature>
<gene>
    <name evidence="6" type="ORF">BO72DRAFT_388229</name>
</gene>
<dbReference type="EMBL" id="KZ824686">
    <property type="protein sequence ID" value="RAK72930.1"/>
    <property type="molecule type" value="Genomic_DNA"/>
</dbReference>
<evidence type="ECO:0000256" key="3">
    <source>
        <dbReference type="PROSITE-ProRule" id="PRU10133"/>
    </source>
</evidence>
<name>A0A8G1VU08_9EURO</name>
<feature type="region of interest" description="Disordered" evidence="4">
    <location>
        <begin position="369"/>
        <end position="388"/>
    </location>
</feature>
<dbReference type="InterPro" id="IPR016135">
    <property type="entry name" value="UBQ-conjugating_enzyme/RWD"/>
</dbReference>
<dbReference type="VEuPathDB" id="FungiDB:BO72DRAFT_388229"/>
<feature type="compositionally biased region" description="Basic residues" evidence="4">
    <location>
        <begin position="269"/>
        <end position="285"/>
    </location>
</feature>
<dbReference type="Proteomes" id="UP000249789">
    <property type="component" value="Unassembled WGS sequence"/>
</dbReference>